<evidence type="ECO:0000313" key="12">
    <source>
        <dbReference type="Proteomes" id="UP001472866"/>
    </source>
</evidence>
<keyword evidence="5 9" id="KW-0378">Hydrolase</keyword>
<evidence type="ECO:0000256" key="2">
    <source>
        <dbReference type="ARBA" id="ARBA00001946"/>
    </source>
</evidence>
<keyword evidence="7 9" id="KW-0904">Protein phosphatase</keyword>
<comment type="similarity">
    <text evidence="9">Belongs to the PP2C family.</text>
</comment>
<evidence type="ECO:0000256" key="9">
    <source>
        <dbReference type="RuleBase" id="RU003465"/>
    </source>
</evidence>
<dbReference type="PROSITE" id="PS01032">
    <property type="entry name" value="PPM_1"/>
    <property type="match status" value="1"/>
</dbReference>
<dbReference type="GO" id="GO:0046872">
    <property type="term" value="F:metal ion binding"/>
    <property type="evidence" value="ECO:0007669"/>
    <property type="project" value="UniProtKB-KW"/>
</dbReference>
<dbReference type="CDD" id="cd00143">
    <property type="entry name" value="PP2Cc"/>
    <property type="match status" value="1"/>
</dbReference>
<evidence type="ECO:0000256" key="7">
    <source>
        <dbReference type="ARBA" id="ARBA00022912"/>
    </source>
</evidence>
<evidence type="ECO:0000256" key="5">
    <source>
        <dbReference type="ARBA" id="ARBA00022801"/>
    </source>
</evidence>
<dbReference type="PROSITE" id="PS51746">
    <property type="entry name" value="PPM_2"/>
    <property type="match status" value="1"/>
</dbReference>
<evidence type="ECO:0000256" key="4">
    <source>
        <dbReference type="ARBA" id="ARBA00022723"/>
    </source>
</evidence>
<dbReference type="EMBL" id="CP151511">
    <property type="protein sequence ID" value="WZN65194.1"/>
    <property type="molecule type" value="Genomic_DNA"/>
</dbReference>
<keyword evidence="8" id="KW-0464">Manganese</keyword>
<evidence type="ECO:0000256" key="8">
    <source>
        <dbReference type="ARBA" id="ARBA00023211"/>
    </source>
</evidence>
<evidence type="ECO:0000313" key="11">
    <source>
        <dbReference type="EMBL" id="WZN65194.1"/>
    </source>
</evidence>
<dbReference type="SUPFAM" id="SSF81606">
    <property type="entry name" value="PP2C-like"/>
    <property type="match status" value="1"/>
</dbReference>
<dbReference type="Proteomes" id="UP001472866">
    <property type="component" value="Chromosome 11"/>
</dbReference>
<comment type="cofactor">
    <cofactor evidence="1">
        <name>Mn(2+)</name>
        <dbReference type="ChEBI" id="CHEBI:29035"/>
    </cofactor>
</comment>
<dbReference type="AlphaFoldDB" id="A0AAX4PHJ2"/>
<reference evidence="11 12" key="1">
    <citation type="submission" date="2024-03" db="EMBL/GenBank/DDBJ databases">
        <title>Complete genome sequence of the green alga Chloropicon roscoffensis RCC1871.</title>
        <authorList>
            <person name="Lemieux C."/>
            <person name="Pombert J.-F."/>
            <person name="Otis C."/>
            <person name="Turmel M."/>
        </authorList>
    </citation>
    <scope>NUCLEOTIDE SEQUENCE [LARGE SCALE GENOMIC DNA]</scope>
    <source>
        <strain evidence="11 12">RCC1871</strain>
    </source>
</reference>
<dbReference type="Gene3D" id="3.60.40.10">
    <property type="entry name" value="PPM-type phosphatase domain"/>
    <property type="match status" value="1"/>
</dbReference>
<dbReference type="InterPro" id="IPR015655">
    <property type="entry name" value="PP2C"/>
</dbReference>
<evidence type="ECO:0000259" key="10">
    <source>
        <dbReference type="PROSITE" id="PS51746"/>
    </source>
</evidence>
<dbReference type="SMART" id="SM00332">
    <property type="entry name" value="PP2Cc"/>
    <property type="match status" value="1"/>
</dbReference>
<sequence>MVVELRHGVSSSQGPRSYQEDLTIVVPDLRASLKSRPADEPSTTKHVDDASRGDVVDLSNLPSPSAYYGVFDGHGGICAATFARNRLLDNILSHEHFPETPIEVMREACLDTDVEFGEACTSLPEECSGTTALAMLVLGEKIVVANIGDSRAVLSRKGQAVALSQDQKPHLFSEWERIQKAGGYIDEEGFLNGQLAVSRAIGDWHLEDLKRKEDGSPGPLIADPDINVHLCEAEDEFVLMGSDGLWDVFSSQGAVSFARDRLREHNDPEACTRELIEEAIERNTTDNISCVCVCLSASKPPELRARRGNGGMPRTLSSSAVSDLKKALIDVESNNSLEDFNKLGISVGPGMGSSANLVAKDRIPE</sequence>
<name>A0AAX4PHJ2_9CHLO</name>
<dbReference type="InterPro" id="IPR036457">
    <property type="entry name" value="PPM-type-like_dom_sf"/>
</dbReference>
<comment type="cofactor">
    <cofactor evidence="2">
        <name>Mg(2+)</name>
        <dbReference type="ChEBI" id="CHEBI:18420"/>
    </cofactor>
</comment>
<dbReference type="InterPro" id="IPR000222">
    <property type="entry name" value="PP2C_BS"/>
</dbReference>
<keyword evidence="4" id="KW-0479">Metal-binding</keyword>
<proteinExistence type="inferred from homology"/>
<gene>
    <name evidence="11" type="ORF">HKI87_11g67510</name>
</gene>
<evidence type="ECO:0000256" key="3">
    <source>
        <dbReference type="ARBA" id="ARBA00013081"/>
    </source>
</evidence>
<feature type="domain" description="PPM-type phosphatase" evidence="10">
    <location>
        <begin position="6"/>
        <end position="295"/>
    </location>
</feature>
<protein>
    <recommendedName>
        <fullName evidence="3">protein-serine/threonine phosphatase</fullName>
        <ecNumber evidence="3">3.1.3.16</ecNumber>
    </recommendedName>
</protein>
<keyword evidence="12" id="KW-1185">Reference proteome</keyword>
<dbReference type="PANTHER" id="PTHR47992">
    <property type="entry name" value="PROTEIN PHOSPHATASE"/>
    <property type="match status" value="1"/>
</dbReference>
<dbReference type="Pfam" id="PF00481">
    <property type="entry name" value="PP2C"/>
    <property type="match status" value="1"/>
</dbReference>
<keyword evidence="6" id="KW-0460">Magnesium</keyword>
<accession>A0AAX4PHJ2</accession>
<organism evidence="11 12">
    <name type="scientific">Chloropicon roscoffensis</name>
    <dbReference type="NCBI Taxonomy" id="1461544"/>
    <lineage>
        <taxon>Eukaryota</taxon>
        <taxon>Viridiplantae</taxon>
        <taxon>Chlorophyta</taxon>
        <taxon>Chloropicophyceae</taxon>
        <taxon>Chloropicales</taxon>
        <taxon>Chloropicaceae</taxon>
        <taxon>Chloropicon</taxon>
    </lineage>
</organism>
<evidence type="ECO:0000256" key="1">
    <source>
        <dbReference type="ARBA" id="ARBA00001936"/>
    </source>
</evidence>
<dbReference type="GO" id="GO:0004722">
    <property type="term" value="F:protein serine/threonine phosphatase activity"/>
    <property type="evidence" value="ECO:0007669"/>
    <property type="project" value="UniProtKB-EC"/>
</dbReference>
<dbReference type="InterPro" id="IPR001932">
    <property type="entry name" value="PPM-type_phosphatase-like_dom"/>
</dbReference>
<dbReference type="EC" id="3.1.3.16" evidence="3"/>
<evidence type="ECO:0000256" key="6">
    <source>
        <dbReference type="ARBA" id="ARBA00022842"/>
    </source>
</evidence>